<reference evidence="5 6" key="1">
    <citation type="journal article" date="2018" name="Nat. Ecol. Evol.">
        <title>Genomic signatures of mitonuclear coevolution across populations of Tigriopus californicus.</title>
        <authorList>
            <person name="Barreto F.S."/>
            <person name="Watson E.T."/>
            <person name="Lima T.G."/>
            <person name="Willett C.S."/>
            <person name="Edmands S."/>
            <person name="Li W."/>
            <person name="Burton R.S."/>
        </authorList>
    </citation>
    <scope>NUCLEOTIDE SEQUENCE [LARGE SCALE GENOMIC DNA]</scope>
    <source>
        <strain evidence="5 6">San Diego</strain>
    </source>
</reference>
<dbReference type="OMA" id="IVQCWYN"/>
<dbReference type="Gene3D" id="1.20.1640.10">
    <property type="entry name" value="Multidrug efflux transporter AcrB transmembrane domain"/>
    <property type="match status" value="1"/>
</dbReference>
<evidence type="ECO:0000256" key="3">
    <source>
        <dbReference type="SAM" id="Phobius"/>
    </source>
</evidence>
<evidence type="ECO:0000313" key="5">
    <source>
        <dbReference type="EMBL" id="TRY67572.1"/>
    </source>
</evidence>
<evidence type="ECO:0000256" key="1">
    <source>
        <dbReference type="ARBA" id="ARBA00005585"/>
    </source>
</evidence>
<comment type="caution">
    <text evidence="5">The sequence shown here is derived from an EMBL/GenBank/DDBJ whole genome shotgun (WGS) entry which is preliminary data.</text>
</comment>
<gene>
    <name evidence="5" type="ORF">TCAL_07820</name>
</gene>
<dbReference type="AlphaFoldDB" id="A0A553NQ50"/>
<dbReference type="PANTHER" id="PTHR10796">
    <property type="entry name" value="PATCHED-RELATED"/>
    <property type="match status" value="1"/>
</dbReference>
<comment type="similarity">
    <text evidence="1">Belongs to the patched family.</text>
</comment>
<keyword evidence="6" id="KW-1185">Reference proteome</keyword>
<keyword evidence="3" id="KW-0472">Membrane</keyword>
<organism evidence="5 6">
    <name type="scientific">Tigriopus californicus</name>
    <name type="common">Marine copepod</name>
    <dbReference type="NCBI Taxonomy" id="6832"/>
    <lineage>
        <taxon>Eukaryota</taxon>
        <taxon>Metazoa</taxon>
        <taxon>Ecdysozoa</taxon>
        <taxon>Arthropoda</taxon>
        <taxon>Crustacea</taxon>
        <taxon>Multicrustacea</taxon>
        <taxon>Hexanauplia</taxon>
        <taxon>Copepoda</taxon>
        <taxon>Harpacticoida</taxon>
        <taxon>Harpacticidae</taxon>
        <taxon>Tigriopus</taxon>
    </lineage>
</organism>
<feature type="transmembrane region" description="Helical" evidence="3">
    <location>
        <begin position="34"/>
        <end position="61"/>
    </location>
</feature>
<dbReference type="GO" id="GO:0016020">
    <property type="term" value="C:membrane"/>
    <property type="evidence" value="ECO:0007669"/>
    <property type="project" value="TreeGrafter"/>
</dbReference>
<dbReference type="InterPro" id="IPR000731">
    <property type="entry name" value="SSD"/>
</dbReference>
<feature type="compositionally biased region" description="Basic and acidic residues" evidence="2">
    <location>
        <begin position="206"/>
        <end position="217"/>
    </location>
</feature>
<dbReference type="PANTHER" id="PTHR10796:SF130">
    <property type="entry name" value="PATCHED DOMAIN-CONTAINING PROTEIN 3-LIKE PROTEIN"/>
    <property type="match status" value="1"/>
</dbReference>
<feature type="region of interest" description="Disordered" evidence="2">
    <location>
        <begin position="206"/>
        <end position="240"/>
    </location>
</feature>
<feature type="compositionally biased region" description="Low complexity" evidence="2">
    <location>
        <begin position="161"/>
        <end position="175"/>
    </location>
</feature>
<keyword evidence="3" id="KW-0812">Transmembrane</keyword>
<dbReference type="EMBL" id="VCGU01000011">
    <property type="protein sequence ID" value="TRY67572.1"/>
    <property type="molecule type" value="Genomic_DNA"/>
</dbReference>
<protein>
    <recommendedName>
        <fullName evidence="4">SSD domain-containing protein</fullName>
    </recommendedName>
</protein>
<dbReference type="PROSITE" id="PS50156">
    <property type="entry name" value="SSD"/>
    <property type="match status" value="1"/>
</dbReference>
<dbReference type="STRING" id="6832.A0A553NQ50"/>
<name>A0A553NQ50_TIGCA</name>
<sequence>MQVKQPLPNPKKFAILQTTSNLIIGKLERFFFRWGIWVATNPALVIVSSLLVASLSAVGFLNFSSESRAEKLWIPSDSPYIANKAWLDQNYPQTRRQHFALFVSETNILTPEALMEMFRVHQKVHAIKVSNKTYADLCFKLPIANIFLTKKRRRKRQALGPRNSSPSNPNDPSVVVPSEVLNATLQIENATGLNAVNATRDQRFLLDSDSPEPEKQESSQTNQDETEEDEESNSLWSGYDLDEEYEDIYEDYDFENEDYEIDFVEKDEIEDSKNGDGNGDGQSDDPQDSLSPEIYCDLVSTLDQKCLENSLLEIWRYSESRIQRLTQNDILYAVNQVAESPWFGYRTDFAVYLGAVERNSTGHIVTAKSAIYSWAASFDPDGELTDEGGVGVELDLADKLSLDFEKEMIASLLESSKEAEERSGVKIYVNVARSFNDITAEAIFFDAVKMAAGYFLMFFYTMFFLGRINLVEHRTWIAAGGIFSVAMGLGIAFGITSAIGLPYTPIHGILPFLALGIGIDDMFVIVQCWYNLSPEEQKRGLKEKIGLTMQHAGVAITVTSLTDVFAFGVGAVTILPGLQTFCVTCAIAIASIYILQASWFAALLSLDERRIRARRDGLAPCIKYRNWTPMAWSQKDMGRMFMGRVAKLLSQGVVKTSILGGCRFEITLKRRKM</sequence>
<proteinExistence type="inferred from homology"/>
<feature type="transmembrane region" description="Helical" evidence="3">
    <location>
        <begin position="509"/>
        <end position="532"/>
    </location>
</feature>
<dbReference type="InterPro" id="IPR053958">
    <property type="entry name" value="HMGCR/SNAP/NPC1-like_SSD"/>
</dbReference>
<feature type="region of interest" description="Disordered" evidence="2">
    <location>
        <begin position="155"/>
        <end position="175"/>
    </location>
</feature>
<feature type="transmembrane region" description="Helical" evidence="3">
    <location>
        <begin position="443"/>
        <end position="465"/>
    </location>
</feature>
<dbReference type="Proteomes" id="UP000318571">
    <property type="component" value="Chromosome 4"/>
</dbReference>
<dbReference type="Pfam" id="PF12349">
    <property type="entry name" value="Sterol-sensing"/>
    <property type="match status" value="1"/>
</dbReference>
<dbReference type="InterPro" id="IPR051697">
    <property type="entry name" value="Patched_domain-protein"/>
</dbReference>
<feature type="transmembrane region" description="Helical" evidence="3">
    <location>
        <begin position="477"/>
        <end position="503"/>
    </location>
</feature>
<feature type="region of interest" description="Disordered" evidence="2">
    <location>
        <begin position="270"/>
        <end position="291"/>
    </location>
</feature>
<accession>A0A553NQ50</accession>
<feature type="domain" description="SSD" evidence="4">
    <location>
        <begin position="446"/>
        <end position="606"/>
    </location>
</feature>
<feature type="transmembrane region" description="Helical" evidence="3">
    <location>
        <begin position="581"/>
        <end position="606"/>
    </location>
</feature>
<feature type="transmembrane region" description="Helical" evidence="3">
    <location>
        <begin position="553"/>
        <end position="575"/>
    </location>
</feature>
<evidence type="ECO:0000313" key="6">
    <source>
        <dbReference type="Proteomes" id="UP000318571"/>
    </source>
</evidence>
<evidence type="ECO:0000259" key="4">
    <source>
        <dbReference type="PROSITE" id="PS50156"/>
    </source>
</evidence>
<evidence type="ECO:0000256" key="2">
    <source>
        <dbReference type="SAM" id="MobiDB-lite"/>
    </source>
</evidence>
<keyword evidence="3" id="KW-1133">Transmembrane helix</keyword>
<dbReference type="SUPFAM" id="SSF82866">
    <property type="entry name" value="Multidrug efflux transporter AcrB transmembrane domain"/>
    <property type="match status" value="1"/>
</dbReference>